<dbReference type="eggNOG" id="ENOG502T0ZQ">
    <property type="taxonomic scope" value="Eukaryota"/>
</dbReference>
<dbReference type="InterPro" id="IPR057227">
    <property type="entry name" value="DUF7905"/>
</dbReference>
<dbReference type="OrthoDB" id="4739136at2759"/>
<organism evidence="2 3">
    <name type="scientific">Phaeoacremonium minimum (strain UCR-PA7)</name>
    <name type="common">Esca disease fungus</name>
    <name type="synonym">Togninia minima</name>
    <dbReference type="NCBI Taxonomy" id="1286976"/>
    <lineage>
        <taxon>Eukaryota</taxon>
        <taxon>Fungi</taxon>
        <taxon>Dikarya</taxon>
        <taxon>Ascomycota</taxon>
        <taxon>Pezizomycotina</taxon>
        <taxon>Sordariomycetes</taxon>
        <taxon>Sordariomycetidae</taxon>
        <taxon>Togniniales</taxon>
        <taxon>Togniniaceae</taxon>
        <taxon>Phaeoacremonium</taxon>
    </lineage>
</organism>
<protein>
    <recommendedName>
        <fullName evidence="1">DUF7905 domain-containing protein</fullName>
    </recommendedName>
</protein>
<dbReference type="EMBL" id="KB933309">
    <property type="protein sequence ID" value="EON96864.1"/>
    <property type="molecule type" value="Genomic_DNA"/>
</dbReference>
<accession>R8BC49</accession>
<gene>
    <name evidence="2" type="ORF">UCRPA7_7577</name>
</gene>
<keyword evidence="3" id="KW-1185">Reference proteome</keyword>
<dbReference type="Pfam" id="PF25482">
    <property type="entry name" value="DUF7905"/>
    <property type="match status" value="1"/>
</dbReference>
<dbReference type="AlphaFoldDB" id="R8BC49"/>
<dbReference type="RefSeq" id="XP_007918296.1">
    <property type="nucleotide sequence ID" value="XM_007920105.1"/>
</dbReference>
<name>R8BC49_PHAM7</name>
<dbReference type="HOGENOM" id="CLU_586842_0_0_1"/>
<reference evidence="3" key="1">
    <citation type="journal article" date="2013" name="Genome Announc.">
        <title>Draft genome sequence of the ascomycete Phaeoacremonium aleophilum strain UCR-PA7, a causal agent of the esca disease complex in grapevines.</title>
        <authorList>
            <person name="Blanco-Ulate B."/>
            <person name="Rolshausen P."/>
            <person name="Cantu D."/>
        </authorList>
    </citation>
    <scope>NUCLEOTIDE SEQUENCE [LARGE SCALE GENOMIC DNA]</scope>
    <source>
        <strain evidence="3">UCR-PA7</strain>
    </source>
</reference>
<dbReference type="GeneID" id="19328348"/>
<dbReference type="Proteomes" id="UP000014074">
    <property type="component" value="Unassembled WGS sequence"/>
</dbReference>
<sequence>MKMLFKIPKGPGFRRIDPQHRGLQEMLDHVRTTCKVWIKVHENQDPDYILVFAEEETRLQDAFASLLRLLQLPDLDAEDKEQGMIAYLIYPPHDKDAFVVTAQPFSLNQHRFAAALVERESLSAAGRAQQVSEFLDEFKSMATILRRTPDNMQMRLNLGTVTLKQRPRRPEFHLEDLEKLMRSLRQPNLHLETEIVSELKGYSHAPGKVYRIGERSKRARINTFCPEKKFDWCLNIITESDAKIVPRALTNFVQNIKFNEVNPEAGFLAFPKVIFIKETAVQAQVTEVTGNSIWQFSIRETPYIMEVAIHHQWDPLNMRAEPVMSCGLFIFGQRWDQELTWTNTVVGERDWGNDFGQLFLDYEDQTGIESLLGLVDKIQDLIGSIPKSAD</sequence>
<dbReference type="KEGG" id="tmn:UCRPA7_7577"/>
<proteinExistence type="predicted"/>
<evidence type="ECO:0000313" key="2">
    <source>
        <dbReference type="EMBL" id="EON96864.1"/>
    </source>
</evidence>
<evidence type="ECO:0000259" key="1">
    <source>
        <dbReference type="Pfam" id="PF25482"/>
    </source>
</evidence>
<evidence type="ECO:0000313" key="3">
    <source>
        <dbReference type="Proteomes" id="UP000014074"/>
    </source>
</evidence>
<feature type="domain" description="DUF7905" evidence="1">
    <location>
        <begin position="213"/>
        <end position="320"/>
    </location>
</feature>